<dbReference type="EMBL" id="CP046904">
    <property type="protein sequence ID" value="QGZ41721.1"/>
    <property type="molecule type" value="Genomic_DNA"/>
</dbReference>
<keyword evidence="4" id="KW-1185">Reference proteome</keyword>
<dbReference type="AlphaFoldDB" id="A0A562Q4P6"/>
<reference evidence="2" key="2">
    <citation type="submission" date="2019-07" db="EMBL/GenBank/DDBJ databases">
        <authorList>
            <person name="Whitman W."/>
            <person name="Huntemann M."/>
            <person name="Clum A."/>
            <person name="Pillay M."/>
            <person name="Palaniappan K."/>
            <person name="Varghese N."/>
            <person name="Mikhailova N."/>
            <person name="Stamatis D."/>
            <person name="Reddy T."/>
            <person name="Daum C."/>
            <person name="Shapiro N."/>
            <person name="Ivanova N."/>
            <person name="Kyrpides N."/>
            <person name="Woyke T."/>
        </authorList>
    </citation>
    <scope>NUCLEOTIDE SEQUENCE</scope>
    <source>
        <strain evidence="2">CGMCC 1.10685</strain>
    </source>
</reference>
<organism evidence="2 3">
    <name type="scientific">Pseudoduganella flava</name>
    <dbReference type="NCBI Taxonomy" id="871742"/>
    <lineage>
        <taxon>Bacteria</taxon>
        <taxon>Pseudomonadati</taxon>
        <taxon>Pseudomonadota</taxon>
        <taxon>Betaproteobacteria</taxon>
        <taxon>Burkholderiales</taxon>
        <taxon>Oxalobacteraceae</taxon>
        <taxon>Telluria group</taxon>
        <taxon>Pseudoduganella</taxon>
    </lineage>
</organism>
<dbReference type="Proteomes" id="UP000315112">
    <property type="component" value="Unassembled WGS sequence"/>
</dbReference>
<reference evidence="1 4" key="3">
    <citation type="submission" date="2019-12" db="EMBL/GenBank/DDBJ databases">
        <title>Draft Genome Sequences of Six Type Strains of the Genus Massilia.</title>
        <authorList>
            <person name="Miess H."/>
            <person name="Frediansyah A."/>
            <person name="Goeker M."/>
            <person name="Gross H."/>
        </authorList>
    </citation>
    <scope>NUCLEOTIDE SEQUENCE [LARGE SCALE GENOMIC DNA]</scope>
    <source>
        <strain evidence="1 4">DSM 26639</strain>
    </source>
</reference>
<dbReference type="RefSeq" id="WP_145873107.1">
    <property type="nucleotide sequence ID" value="NZ_CP046904.1"/>
</dbReference>
<evidence type="ECO:0000313" key="2">
    <source>
        <dbReference type="EMBL" id="TWI51719.1"/>
    </source>
</evidence>
<evidence type="ECO:0000313" key="4">
    <source>
        <dbReference type="Proteomes" id="UP000437862"/>
    </source>
</evidence>
<name>A0A562Q4P6_9BURK</name>
<proteinExistence type="predicted"/>
<reference evidence="2 3" key="1">
    <citation type="journal article" date="2015" name="Stand. Genomic Sci.">
        <title>Genomic Encyclopedia of Bacterial and Archaeal Type Strains, Phase III: the genomes of soil and plant-associated and newly described type strains.</title>
        <authorList>
            <person name="Whitman W.B."/>
            <person name="Woyke T."/>
            <person name="Klenk H.P."/>
            <person name="Zhou Y."/>
            <person name="Lilburn T.G."/>
            <person name="Beck B.J."/>
            <person name="De Vos P."/>
            <person name="Vandamme P."/>
            <person name="Eisen J.A."/>
            <person name="Garrity G."/>
            <person name="Hugenholtz P."/>
            <person name="Kyrpides N.C."/>
        </authorList>
    </citation>
    <scope>NUCLEOTIDE SEQUENCE [LARGE SCALE GENOMIC DNA]</scope>
    <source>
        <strain evidence="2 3">CGMCC 1.10685</strain>
    </source>
</reference>
<dbReference type="OrthoDB" id="8781799at2"/>
<evidence type="ECO:0000313" key="3">
    <source>
        <dbReference type="Proteomes" id="UP000315112"/>
    </source>
</evidence>
<protein>
    <submittedName>
        <fullName evidence="2">Uncharacterized protein</fullName>
    </submittedName>
</protein>
<sequence>MATDPISALRNTSIIPNTTKTSGAKGSFADALSQATGAAPKTAAQELEDYVKMTPEQRMRADLLKKLGLTEDDVAGMSPEERKGVEAKLRELVQQQMEEASAKQTTRIDTVA</sequence>
<dbReference type="EMBL" id="VLKW01000001">
    <property type="protein sequence ID" value="TWI51719.1"/>
    <property type="molecule type" value="Genomic_DNA"/>
</dbReference>
<dbReference type="Proteomes" id="UP000437862">
    <property type="component" value="Chromosome"/>
</dbReference>
<accession>A0A562Q4P6</accession>
<gene>
    <name evidence="1" type="ORF">GO485_23460</name>
    <name evidence="2" type="ORF">IP92_00707</name>
</gene>
<evidence type="ECO:0000313" key="1">
    <source>
        <dbReference type="EMBL" id="QGZ41721.1"/>
    </source>
</evidence>